<feature type="compositionally biased region" description="Gly residues" evidence="1">
    <location>
        <begin position="28"/>
        <end position="37"/>
    </location>
</feature>
<dbReference type="GO" id="GO:0005524">
    <property type="term" value="F:ATP binding"/>
    <property type="evidence" value="ECO:0007669"/>
    <property type="project" value="UniProtKB-KW"/>
</dbReference>
<feature type="compositionally biased region" description="Basic and acidic residues" evidence="1">
    <location>
        <begin position="57"/>
        <end position="114"/>
    </location>
</feature>
<dbReference type="AlphaFoldDB" id="A0A6J4U5K6"/>
<feature type="compositionally biased region" description="Basic and acidic residues" evidence="1">
    <location>
        <begin position="137"/>
        <end position="147"/>
    </location>
</feature>
<feature type="non-terminal residue" evidence="2">
    <location>
        <position position="177"/>
    </location>
</feature>
<gene>
    <name evidence="2" type="ORF">AVDCRST_MAG79-1908</name>
</gene>
<keyword evidence="2" id="KW-0547">Nucleotide-binding</keyword>
<protein>
    <submittedName>
        <fullName evidence="2">Nitrate ABC transporter, ATP-binding protein</fullName>
    </submittedName>
</protein>
<organism evidence="2">
    <name type="scientific">uncultured Thermoleophilia bacterium</name>
    <dbReference type="NCBI Taxonomy" id="1497501"/>
    <lineage>
        <taxon>Bacteria</taxon>
        <taxon>Bacillati</taxon>
        <taxon>Actinomycetota</taxon>
        <taxon>Thermoleophilia</taxon>
        <taxon>environmental samples</taxon>
    </lineage>
</organism>
<feature type="compositionally biased region" description="Low complexity" evidence="1">
    <location>
        <begin position="153"/>
        <end position="163"/>
    </location>
</feature>
<name>A0A6J4U5K6_9ACTN</name>
<dbReference type="EMBL" id="CADCWC010000288">
    <property type="protein sequence ID" value="CAA9541594.1"/>
    <property type="molecule type" value="Genomic_DNA"/>
</dbReference>
<proteinExistence type="predicted"/>
<feature type="non-terminal residue" evidence="2">
    <location>
        <position position="1"/>
    </location>
</feature>
<keyword evidence="2" id="KW-0067">ATP-binding</keyword>
<accession>A0A6J4U5K6</accession>
<evidence type="ECO:0000256" key="1">
    <source>
        <dbReference type="SAM" id="MobiDB-lite"/>
    </source>
</evidence>
<feature type="compositionally biased region" description="Basic residues" evidence="1">
    <location>
        <begin position="164"/>
        <end position="177"/>
    </location>
</feature>
<sequence length="177" mass="18671">VPGVRPALPVAHGGRQRRLPAARDGAPAGRGGAGRGPVRGDDRPHPRRGPLPAPALGRHEAARGDRPGAGARSDDPADGRAVRESRRPDADAPPARAERDRRADPRDAALRHALDPGGDPARRSRGGPEPLALVGAGDRRRVGDRGPRRGGVRPRPSQAARAARPGRRGGRGWRRRL</sequence>
<reference evidence="2" key="1">
    <citation type="submission" date="2020-02" db="EMBL/GenBank/DDBJ databases">
        <authorList>
            <person name="Meier V. D."/>
        </authorList>
    </citation>
    <scope>NUCLEOTIDE SEQUENCE</scope>
    <source>
        <strain evidence="2">AVDCRST_MAG79</strain>
    </source>
</reference>
<evidence type="ECO:0000313" key="2">
    <source>
        <dbReference type="EMBL" id="CAA9541594.1"/>
    </source>
</evidence>
<feature type="region of interest" description="Disordered" evidence="1">
    <location>
        <begin position="1"/>
        <end position="177"/>
    </location>
</feature>